<dbReference type="KEGG" id="sxn:IAG42_03675"/>
<reference evidence="1 2" key="1">
    <citation type="submission" date="2020-09" db="EMBL/GenBank/DDBJ databases">
        <title>A novel species.</title>
        <authorList>
            <person name="Gao J."/>
        </authorList>
    </citation>
    <scope>NUCLEOTIDE SEQUENCE [LARGE SCALE GENOMIC DNA]</scope>
    <source>
        <strain evidence="1 2">CRXT-Y-14</strain>
    </source>
</reference>
<evidence type="ECO:0000313" key="2">
    <source>
        <dbReference type="Proteomes" id="UP000516428"/>
    </source>
</evidence>
<name>A0A7H1B255_9ACTN</name>
<dbReference type="RefSeq" id="WP_188335565.1">
    <property type="nucleotide sequence ID" value="NZ_CP061281.1"/>
</dbReference>
<dbReference type="InterPro" id="IPR011989">
    <property type="entry name" value="ARM-like"/>
</dbReference>
<dbReference type="Gene3D" id="1.25.10.10">
    <property type="entry name" value="Leucine-rich Repeat Variant"/>
    <property type="match status" value="1"/>
</dbReference>
<sequence length="709" mass="72800">MDLVDPLAGLDSFPWDSVSHAYGSADDVPVLLRALTDPDDEAAEDALSELYGSVLHQGTVYTATAAAVPFLARIAAAGHRAGDVLALLGGMAESGDESGMEPGMVRAAVVAQLPLLIPMLDDDSAGVRKAAAWALSHTRAAGEVRDALRARWEPESDPGVRAEVLSGIARLDPEAGAALAAGALTPEQPGVVRLAAVFAHVDTGAAWTGPLHQAMLSVLPAEAVRSEFDEERGEPLASVVEALLDRDQDDAREAAFALIDAAARDGRAEVRAEGLWAAEQACQRSRSAPARLLPALRAAAVDEKTLLGMASLLGSLGPAAAPLADLLVPLAGRNAAEEDDPADRALAALVHVAPEQALPLLTAAFGRRPRAFGAAVGRGIRTDGPVFPYADGLLAAVRARLAHPEDLKGNEPWQLTHLLACWHAAAAPALPELCAALPHHPHQAARAIAAIAPACPAEVRAQVVDPLRTAAEAGSLAAAQAVHTLTGDPTPLLHRLRRELGGGAHEVAAAARIAGELGPRAAELAPALREALSASGSDTTPALDADAAIAEALWRITGDAAEAVAVLDSVLTRAADNAWARWTVVRAARAARSLGPAARPLAPHLEAALDDPVRAPAAAAALAAAAGPGSPARDALAEAALRSAELGADPDGACEALEALGRDALTPGQVRRATVLADGDRRVVLSGVVDEFIRRDEALRARIGAFLTT</sequence>
<accession>A0A7H1B255</accession>
<protein>
    <recommendedName>
        <fullName evidence="3">PBS lyase</fullName>
    </recommendedName>
</protein>
<gene>
    <name evidence="1" type="ORF">IAG42_03675</name>
</gene>
<dbReference type="InterPro" id="IPR016024">
    <property type="entry name" value="ARM-type_fold"/>
</dbReference>
<dbReference type="Proteomes" id="UP000516428">
    <property type="component" value="Chromosome"/>
</dbReference>
<dbReference type="EMBL" id="CP061281">
    <property type="protein sequence ID" value="QNS02810.1"/>
    <property type="molecule type" value="Genomic_DNA"/>
</dbReference>
<keyword evidence="2" id="KW-1185">Reference proteome</keyword>
<dbReference type="Pfam" id="PF13646">
    <property type="entry name" value="HEAT_2"/>
    <property type="match status" value="1"/>
</dbReference>
<evidence type="ECO:0000313" key="1">
    <source>
        <dbReference type="EMBL" id="QNS02810.1"/>
    </source>
</evidence>
<dbReference type="AlphaFoldDB" id="A0A7H1B255"/>
<dbReference type="SUPFAM" id="SSF48371">
    <property type="entry name" value="ARM repeat"/>
    <property type="match status" value="2"/>
</dbReference>
<organism evidence="1 2">
    <name type="scientific">Streptomyces xanthii</name>
    <dbReference type="NCBI Taxonomy" id="2768069"/>
    <lineage>
        <taxon>Bacteria</taxon>
        <taxon>Bacillati</taxon>
        <taxon>Actinomycetota</taxon>
        <taxon>Actinomycetes</taxon>
        <taxon>Kitasatosporales</taxon>
        <taxon>Streptomycetaceae</taxon>
        <taxon>Streptomyces</taxon>
    </lineage>
</organism>
<proteinExistence type="predicted"/>
<evidence type="ECO:0008006" key="3">
    <source>
        <dbReference type="Google" id="ProtNLM"/>
    </source>
</evidence>